<evidence type="ECO:0000313" key="1">
    <source>
        <dbReference type="EMBL" id="VDO68648.1"/>
    </source>
</evidence>
<dbReference type="EMBL" id="UZAL01000169">
    <property type="protein sequence ID" value="VDO68648.1"/>
    <property type="molecule type" value="Genomic_DNA"/>
</dbReference>
<protein>
    <submittedName>
        <fullName evidence="1">Uncharacterized protein</fullName>
    </submittedName>
</protein>
<name>A0A3P8AVW2_9TREM</name>
<accession>A0A3P8AVW2</accession>
<evidence type="ECO:0000313" key="2">
    <source>
        <dbReference type="Proteomes" id="UP000269396"/>
    </source>
</evidence>
<dbReference type="AlphaFoldDB" id="A0A3P8AVW2"/>
<proteinExistence type="predicted"/>
<keyword evidence="2" id="KW-1185">Reference proteome</keyword>
<reference evidence="1 2" key="1">
    <citation type="submission" date="2018-11" db="EMBL/GenBank/DDBJ databases">
        <authorList>
            <consortium name="Pathogen Informatics"/>
        </authorList>
    </citation>
    <scope>NUCLEOTIDE SEQUENCE [LARGE SCALE GENOMIC DNA]</scope>
    <source>
        <strain>Denwood</strain>
        <strain evidence="2">Zambia</strain>
    </source>
</reference>
<gene>
    <name evidence="1" type="ORF">SMTD_LOCUS221</name>
</gene>
<organism evidence="1 2">
    <name type="scientific">Schistosoma mattheei</name>
    <dbReference type="NCBI Taxonomy" id="31246"/>
    <lineage>
        <taxon>Eukaryota</taxon>
        <taxon>Metazoa</taxon>
        <taxon>Spiralia</taxon>
        <taxon>Lophotrochozoa</taxon>
        <taxon>Platyhelminthes</taxon>
        <taxon>Trematoda</taxon>
        <taxon>Digenea</taxon>
        <taxon>Strigeidida</taxon>
        <taxon>Schistosomatoidea</taxon>
        <taxon>Schistosomatidae</taxon>
        <taxon>Schistosoma</taxon>
    </lineage>
</organism>
<sequence>MFRPIWDSSAGCTCTSELMFTVGLEHNTICFKRYHIFHLSTSPE</sequence>
<dbReference type="Proteomes" id="UP000269396">
    <property type="component" value="Unassembled WGS sequence"/>
</dbReference>